<organism evidence="1 2">
    <name type="scientific">Vasconcelosia minhoensis LEGE 07310</name>
    <dbReference type="NCBI Taxonomy" id="915328"/>
    <lineage>
        <taxon>Bacteria</taxon>
        <taxon>Bacillati</taxon>
        <taxon>Cyanobacteriota</taxon>
        <taxon>Cyanophyceae</taxon>
        <taxon>Nodosilineales</taxon>
        <taxon>Cymatolegaceae</taxon>
        <taxon>Vasconcelosia</taxon>
        <taxon>Vasconcelosia minhoensis</taxon>
    </lineage>
</organism>
<dbReference type="AlphaFoldDB" id="A0A8J7DC60"/>
<accession>A0A8J7DC60</accession>
<reference evidence="1" key="1">
    <citation type="submission" date="2020-10" db="EMBL/GenBank/DDBJ databases">
        <authorList>
            <person name="Castelo-Branco R."/>
            <person name="Eusebio N."/>
            <person name="Adriana R."/>
            <person name="Vieira A."/>
            <person name="Brugerolle De Fraissinette N."/>
            <person name="Rezende De Castro R."/>
            <person name="Schneider M.P."/>
            <person name="Vasconcelos V."/>
            <person name="Leao P.N."/>
        </authorList>
    </citation>
    <scope>NUCLEOTIDE SEQUENCE</scope>
    <source>
        <strain evidence="1">LEGE 07310</strain>
    </source>
</reference>
<evidence type="ECO:0000313" key="1">
    <source>
        <dbReference type="EMBL" id="MBE9077318.1"/>
    </source>
</evidence>
<protein>
    <submittedName>
        <fullName evidence="1">Uncharacterized protein</fullName>
    </submittedName>
</protein>
<dbReference type="Proteomes" id="UP000636505">
    <property type="component" value="Unassembled WGS sequence"/>
</dbReference>
<evidence type="ECO:0000313" key="2">
    <source>
        <dbReference type="Proteomes" id="UP000636505"/>
    </source>
</evidence>
<gene>
    <name evidence="1" type="ORF">IQ241_08420</name>
</gene>
<sequence>MNQPSVVTWKLEAAQAGTQLHLCHSGLCMDTTRAFVSPVHFWQGQTQAQIGSQNGARMTGLAAFALDFEGEWEERLAQLAEKLPDLKCYIPER</sequence>
<comment type="caution">
    <text evidence="1">The sequence shown here is derived from an EMBL/GenBank/DDBJ whole genome shotgun (WGS) entry which is preliminary data.</text>
</comment>
<proteinExistence type="predicted"/>
<keyword evidence="2" id="KW-1185">Reference proteome</keyword>
<name>A0A8J7DC60_9CYAN</name>
<dbReference type="EMBL" id="JADEXG010000015">
    <property type="protein sequence ID" value="MBE9077318.1"/>
    <property type="molecule type" value="Genomic_DNA"/>
</dbReference>